<comment type="caution">
    <text evidence="10">The sequence shown here is derived from an EMBL/GenBank/DDBJ whole genome shotgun (WGS) entry which is preliminary data.</text>
</comment>
<dbReference type="RefSeq" id="WP_305893301.1">
    <property type="nucleotide sequence ID" value="NZ_JAUZVZ010000008.1"/>
</dbReference>
<evidence type="ECO:0000256" key="1">
    <source>
        <dbReference type="ARBA" id="ARBA00008061"/>
    </source>
</evidence>
<dbReference type="PANTHER" id="PTHR43002">
    <property type="entry name" value="GLYCOGEN DEBRANCHING ENZYME"/>
    <property type="match status" value="1"/>
</dbReference>
<dbReference type="CDD" id="cd02861">
    <property type="entry name" value="E_set_pullulanase_like"/>
    <property type="match status" value="2"/>
</dbReference>
<protein>
    <submittedName>
        <fullName evidence="10">DUF3372 domain-containing protein</fullName>
    </submittedName>
</protein>
<evidence type="ECO:0000313" key="11">
    <source>
        <dbReference type="Proteomes" id="UP001231616"/>
    </source>
</evidence>
<dbReference type="Gene3D" id="2.60.40.10">
    <property type="entry name" value="Immunoglobulins"/>
    <property type="match status" value="2"/>
</dbReference>
<keyword evidence="11" id="KW-1185">Reference proteome</keyword>
<dbReference type="SUPFAM" id="SSF51445">
    <property type="entry name" value="(Trans)glycosidases"/>
    <property type="match status" value="1"/>
</dbReference>
<evidence type="ECO:0000259" key="8">
    <source>
        <dbReference type="Pfam" id="PF17967"/>
    </source>
</evidence>
<dbReference type="Pfam" id="PF02922">
    <property type="entry name" value="CBM_48"/>
    <property type="match status" value="1"/>
</dbReference>
<dbReference type="CDD" id="cd02860">
    <property type="entry name" value="E_set_Pullulanase"/>
    <property type="match status" value="1"/>
</dbReference>
<dbReference type="SUPFAM" id="SSF49452">
    <property type="entry name" value="Starch-binding domain-like"/>
    <property type="match status" value="1"/>
</dbReference>
<dbReference type="InterPro" id="IPR004193">
    <property type="entry name" value="Glyco_hydro_13_N"/>
</dbReference>
<feature type="domain" description="Pullulanase N2" evidence="8">
    <location>
        <begin position="220"/>
        <end position="330"/>
    </location>
</feature>
<dbReference type="Gene3D" id="3.20.20.80">
    <property type="entry name" value="Glycosidases"/>
    <property type="match status" value="1"/>
</dbReference>
<feature type="domain" description="Pullulanase carbohydrate-binding module 41" evidence="6">
    <location>
        <begin position="91"/>
        <end position="205"/>
    </location>
</feature>
<organism evidence="10 11">
    <name type="scientific">Alkalimonas collagenimarina</name>
    <dbReference type="NCBI Taxonomy" id="400390"/>
    <lineage>
        <taxon>Bacteria</taxon>
        <taxon>Pseudomonadati</taxon>
        <taxon>Pseudomonadota</taxon>
        <taxon>Gammaproteobacteria</taxon>
        <taxon>Alkalimonas</taxon>
    </lineage>
</organism>
<evidence type="ECO:0000259" key="9">
    <source>
        <dbReference type="Pfam" id="PF18494"/>
    </source>
</evidence>
<dbReference type="Pfam" id="PF17967">
    <property type="entry name" value="Pullulanase_N2"/>
    <property type="match status" value="1"/>
</dbReference>
<proteinExistence type="inferred from homology"/>
<feature type="domain" description="Alpha-1,6-glucosidases pullulanase-type C-terminal" evidence="7">
    <location>
        <begin position="920"/>
        <end position="1085"/>
    </location>
</feature>
<evidence type="ECO:0000259" key="7">
    <source>
        <dbReference type="Pfam" id="PF11852"/>
    </source>
</evidence>
<dbReference type="InterPro" id="IPR041111">
    <property type="entry name" value="Pullulanase_Ins"/>
</dbReference>
<dbReference type="CDD" id="cd11341">
    <property type="entry name" value="AmyAc_Pullulanase_LD-like"/>
    <property type="match status" value="1"/>
</dbReference>
<dbReference type="SUPFAM" id="SSF81296">
    <property type="entry name" value="E set domains"/>
    <property type="match status" value="4"/>
</dbReference>
<dbReference type="Pfam" id="PF03714">
    <property type="entry name" value="PUD"/>
    <property type="match status" value="1"/>
</dbReference>
<name>A0ABT9GYA3_9GAMM</name>
<evidence type="ECO:0000256" key="2">
    <source>
        <dbReference type="ARBA" id="ARBA00022729"/>
    </source>
</evidence>
<dbReference type="Proteomes" id="UP001231616">
    <property type="component" value="Unassembled WGS sequence"/>
</dbReference>
<dbReference type="InterPro" id="IPR040671">
    <property type="entry name" value="Pullulanase_N2"/>
</dbReference>
<evidence type="ECO:0000256" key="3">
    <source>
        <dbReference type="ARBA" id="ARBA00022801"/>
    </source>
</evidence>
<evidence type="ECO:0000313" key="10">
    <source>
        <dbReference type="EMBL" id="MDP4536040.1"/>
    </source>
</evidence>
<dbReference type="InterPro" id="IPR005323">
    <property type="entry name" value="CBM41_pullulanase"/>
</dbReference>
<gene>
    <name evidence="10" type="ORF">Q3O60_07570</name>
</gene>
<keyword evidence="3" id="KW-0378">Hydrolase</keyword>
<dbReference type="PROSITE" id="PS51257">
    <property type="entry name" value="PROKAR_LIPOPROTEIN"/>
    <property type="match status" value="1"/>
</dbReference>
<dbReference type="Gene3D" id="2.60.40.1110">
    <property type="match status" value="1"/>
</dbReference>
<evidence type="ECO:0000259" key="6">
    <source>
        <dbReference type="Pfam" id="PF03714"/>
    </source>
</evidence>
<dbReference type="InterPro" id="IPR024561">
    <property type="entry name" value="Pullul_strch_C"/>
</dbReference>
<dbReference type="Pfam" id="PF11852">
    <property type="entry name" value="Pullul_strch_C"/>
    <property type="match status" value="1"/>
</dbReference>
<dbReference type="SUPFAM" id="SSF51011">
    <property type="entry name" value="Glycosyl hydrolase domain"/>
    <property type="match status" value="1"/>
</dbReference>
<dbReference type="CDD" id="cd10315">
    <property type="entry name" value="CBM41_pullulanase"/>
    <property type="match status" value="1"/>
</dbReference>
<sequence length="1324" mass="144969">MMFSMKQLGQLGASALVLLVLSGCGDSTEQGQPMLTCNVPQIPDATGAMCIDPPPIQCPAPTVPDAMNESCVVGADPDAPDPVIFAGENQAVLFYKRPQDGNYDGWRLHTWNNDSCDAYQPESVAPSWDNGLPITGIDPNYGAYWLLELKEGYAGTEDACGNFIIHIGTEESGKEMGGGDFTMPLSQDDPDFARMNWTFSGVASVFEYPLLSLGVSVQGAAAHWIDQHTVIWNADVWSANRVRLFYDTDGDIQVMDDDLTGQSIELQPVDLSDEQRELVPHLAGQPAFMLDLTSTEAKAMARNQLVLAAYNAEQELLSATYVQAAKVLDDLYAHGDNSALAAELGIHYEAGEISAAVWAPTAHEVRLQVYNADKNLTDSILMDWHDDTGVWSYTGARDGLDRQFYRYQVTAYHPLTREVEVMEATDPYSLNVSLNGRFSQFVDLNDDDMKPEGWDDRVVPVVEQPEDIVFYEGHIRDFSIRDESTRSGWRGKYLAFTEEDSAPVQHLRRLAQAGLTHFHVLPATDQANIDEDTSQRVEITDTVGRLCQLNPEAPVCGVESNSATILSVLESYLPYESKAQALVQSMRSLDGFNWGYDPHHFIAAEGSYATNPEGPARVREVRAMIQALNEMGLRVALDVVYNHTSSSGLFDNSVFDKIVPGYYHRYNESTGTIERSTCCENTATEHRMMDKFIRDSLVILARDFGYNDFRFDIMGHHRKEDILAARDAVRAVDPHTYFYGEGWNFGEVANNRLFTQAKQQDMAGSGIGTFNDRIREGVRSAALFQPELSDSDLSEMDIIRISLTATLKDYVLLNARGVSGPASSLSWNGQPAGYAEMPADIINYVSKHDNETLWDILQARLPESMSSAERVRAQNISIAIPLMSQGIPFLQLGGDFLRSKSMDRDSYDAGDWFNYVDFTMQSNNWAVGLPLAEKNLDNWDQIARLFLNPNTAVEPEQIAFAADVFAEFLQIRSQHPLFRLRTAEDVMARVGFHNVGSNQTPGLIVMSIDDGIGHADLDPAVDALVVVINGSVTEQAHSIPTATGFDLHAIQQASADQRVASAMFYEGDGAGTFVVPAQTMAVFVKAQHGTQGEGLAADATIGAPDIPPYEATSVFVRGGMNGWSTDDEMAYAGAGIYSIVVDLQAGQYEFKIASEDWSTVDFGGGADGQDVLLDTPNTLARSGGNLNIDIAVSGRYVFSLDARNAEAPVLTVAEQQPYANTIYLRGEMSDWGTGVPFSYIGNDQYSVTITLEARGYNFKFADADWGAINYGAGDDGGTVNLGEAKVLAFNGGDLNVSIPADGDYTFIVDAADPEAPMITVLAAD</sequence>
<dbReference type="EMBL" id="JAUZVZ010000008">
    <property type="protein sequence ID" value="MDP4536040.1"/>
    <property type="molecule type" value="Genomic_DNA"/>
</dbReference>
<feature type="domain" description="Pullulanase Ins" evidence="9">
    <location>
        <begin position="527"/>
        <end position="592"/>
    </location>
</feature>
<dbReference type="InterPro" id="IPR014756">
    <property type="entry name" value="Ig_E-set"/>
</dbReference>
<comment type="similarity">
    <text evidence="1">Belongs to the glycosyl hydrolase 13 family.</text>
</comment>
<dbReference type="Gene3D" id="2.60.40.1180">
    <property type="entry name" value="Golgi alpha-mannosidase II"/>
    <property type="match status" value="1"/>
</dbReference>
<keyword evidence="2" id="KW-0732">Signal</keyword>
<dbReference type="Pfam" id="PF18494">
    <property type="entry name" value="Pullulanase_Ins"/>
    <property type="match status" value="1"/>
</dbReference>
<evidence type="ECO:0000256" key="4">
    <source>
        <dbReference type="ARBA" id="ARBA00023295"/>
    </source>
</evidence>
<dbReference type="Gene3D" id="2.60.40.1130">
    <property type="entry name" value="Rab geranylgeranyltransferase alpha-subunit, insert domain"/>
    <property type="match status" value="1"/>
</dbReference>
<evidence type="ECO:0000259" key="5">
    <source>
        <dbReference type="Pfam" id="PF02922"/>
    </source>
</evidence>
<dbReference type="InterPro" id="IPR013784">
    <property type="entry name" value="Carb-bd-like_fold"/>
</dbReference>
<dbReference type="Gene3D" id="2.60.40.3620">
    <property type="match status" value="1"/>
</dbReference>
<dbReference type="InterPro" id="IPR013780">
    <property type="entry name" value="Glyco_hydro_b"/>
</dbReference>
<dbReference type="InterPro" id="IPR017853">
    <property type="entry name" value="GH"/>
</dbReference>
<reference evidence="10 11" key="1">
    <citation type="submission" date="2023-08" db="EMBL/GenBank/DDBJ databases">
        <authorList>
            <person name="Joshi A."/>
            <person name="Thite S."/>
        </authorList>
    </citation>
    <scope>NUCLEOTIDE SEQUENCE [LARGE SCALE GENOMIC DNA]</scope>
    <source>
        <strain evidence="10 11">AC40</strain>
    </source>
</reference>
<accession>A0ABT9GYA3</accession>
<dbReference type="InterPro" id="IPR013783">
    <property type="entry name" value="Ig-like_fold"/>
</dbReference>
<keyword evidence="4" id="KW-0326">Glycosidase</keyword>
<feature type="domain" description="Glycoside hydrolase family 13 N-terminal" evidence="5">
    <location>
        <begin position="343"/>
        <end position="429"/>
    </location>
</feature>